<keyword evidence="2" id="KW-1133">Transmembrane helix</keyword>
<keyword evidence="2" id="KW-0472">Membrane</keyword>
<feature type="region of interest" description="Disordered" evidence="1">
    <location>
        <begin position="74"/>
        <end position="99"/>
    </location>
</feature>
<keyword evidence="2" id="KW-0812">Transmembrane</keyword>
<protein>
    <submittedName>
        <fullName evidence="4">Uncharacterized protein</fullName>
    </submittedName>
</protein>
<feature type="chain" id="PRO_5030540718" evidence="3">
    <location>
        <begin position="23"/>
        <end position="99"/>
    </location>
</feature>
<dbReference type="Proteomes" id="UP000546701">
    <property type="component" value="Unassembled WGS sequence"/>
</dbReference>
<sequence>MSAFAFAAFVLAALGFTFAALAALLLDGTGAARVLDDVAGAGRRGGTAAAFTFALTFAAFVLAAFAGLVRGGRERRGGGGFGRHDGAGLGDHEGTDADP</sequence>
<proteinExistence type="predicted"/>
<dbReference type="AlphaFoldDB" id="A0A7W9F2A8"/>
<gene>
    <name evidence="4" type="ORF">FHS99_002686</name>
</gene>
<feature type="transmembrane region" description="Helical" evidence="2">
    <location>
        <begin position="46"/>
        <end position="69"/>
    </location>
</feature>
<keyword evidence="5" id="KW-1185">Reference proteome</keyword>
<name>A0A7W9F2A8_9SPHN</name>
<feature type="signal peptide" evidence="3">
    <location>
        <begin position="1"/>
        <end position="22"/>
    </location>
</feature>
<keyword evidence="3" id="KW-0732">Signal</keyword>
<evidence type="ECO:0000256" key="1">
    <source>
        <dbReference type="SAM" id="MobiDB-lite"/>
    </source>
</evidence>
<comment type="caution">
    <text evidence="4">The sequence shown here is derived from an EMBL/GenBank/DDBJ whole genome shotgun (WGS) entry which is preliminary data.</text>
</comment>
<dbReference type="RefSeq" id="WP_157176320.1">
    <property type="nucleotide sequence ID" value="NZ_JACIJR010000006.1"/>
</dbReference>
<organism evidence="4 5">
    <name type="scientific">Sphingomonas prati</name>
    <dbReference type="NCBI Taxonomy" id="1843237"/>
    <lineage>
        <taxon>Bacteria</taxon>
        <taxon>Pseudomonadati</taxon>
        <taxon>Pseudomonadota</taxon>
        <taxon>Alphaproteobacteria</taxon>
        <taxon>Sphingomonadales</taxon>
        <taxon>Sphingomonadaceae</taxon>
        <taxon>Sphingomonas</taxon>
    </lineage>
</organism>
<evidence type="ECO:0000313" key="4">
    <source>
        <dbReference type="EMBL" id="MBB5730188.1"/>
    </source>
</evidence>
<evidence type="ECO:0000313" key="5">
    <source>
        <dbReference type="Proteomes" id="UP000546701"/>
    </source>
</evidence>
<evidence type="ECO:0000256" key="3">
    <source>
        <dbReference type="SAM" id="SignalP"/>
    </source>
</evidence>
<accession>A0A7W9F2A8</accession>
<dbReference type="EMBL" id="JACIJR010000006">
    <property type="protein sequence ID" value="MBB5730188.1"/>
    <property type="molecule type" value="Genomic_DNA"/>
</dbReference>
<evidence type="ECO:0000256" key="2">
    <source>
        <dbReference type="SAM" id="Phobius"/>
    </source>
</evidence>
<reference evidence="4 5" key="1">
    <citation type="submission" date="2020-08" db="EMBL/GenBank/DDBJ databases">
        <title>Genomic Encyclopedia of Type Strains, Phase IV (KMG-IV): sequencing the most valuable type-strain genomes for metagenomic binning, comparative biology and taxonomic classification.</title>
        <authorList>
            <person name="Goeker M."/>
        </authorList>
    </citation>
    <scope>NUCLEOTIDE SEQUENCE [LARGE SCALE GENOMIC DNA]</scope>
    <source>
        <strain evidence="4 5">DSM 103336</strain>
    </source>
</reference>